<name>A0A0R2JLK8_9LACO</name>
<dbReference type="InterPro" id="IPR050570">
    <property type="entry name" value="Cell_wall_metabolism_enzyme"/>
</dbReference>
<dbReference type="InterPro" id="IPR016047">
    <property type="entry name" value="M23ase_b-sheet_dom"/>
</dbReference>
<feature type="region of interest" description="Disordered" evidence="1">
    <location>
        <begin position="224"/>
        <end position="267"/>
    </location>
</feature>
<dbReference type="STRING" id="1616.IV73_GL001074"/>
<feature type="domain" description="M23ase beta-sheet core" evidence="3">
    <location>
        <begin position="275"/>
        <end position="371"/>
    </location>
</feature>
<feature type="domain" description="Phage tail lysozyme" evidence="4">
    <location>
        <begin position="87"/>
        <end position="216"/>
    </location>
</feature>
<dbReference type="PANTHER" id="PTHR21666">
    <property type="entry name" value="PEPTIDASE-RELATED"/>
    <property type="match status" value="1"/>
</dbReference>
<dbReference type="EMBL" id="JQBP01000005">
    <property type="protein sequence ID" value="KRN74797.1"/>
    <property type="molecule type" value="Genomic_DNA"/>
</dbReference>
<dbReference type="Gene3D" id="2.70.70.10">
    <property type="entry name" value="Glucose Permease (Domain IIA)"/>
    <property type="match status" value="1"/>
</dbReference>
<dbReference type="GO" id="GO:0004222">
    <property type="term" value="F:metalloendopeptidase activity"/>
    <property type="evidence" value="ECO:0007669"/>
    <property type="project" value="TreeGrafter"/>
</dbReference>
<dbReference type="CDD" id="cd12797">
    <property type="entry name" value="M23_peptidase"/>
    <property type="match status" value="1"/>
</dbReference>
<accession>A0A0R2JLK8</accession>
<reference evidence="5 6" key="1">
    <citation type="journal article" date="2015" name="Genome Announc.">
        <title>Expanding the biotechnology potential of lactobacilli through comparative genomics of 213 strains and associated genera.</title>
        <authorList>
            <person name="Sun Z."/>
            <person name="Harris H.M."/>
            <person name="McCann A."/>
            <person name="Guo C."/>
            <person name="Argimon S."/>
            <person name="Zhang W."/>
            <person name="Yang X."/>
            <person name="Jeffery I.B."/>
            <person name="Cooney J.C."/>
            <person name="Kagawa T.F."/>
            <person name="Liu W."/>
            <person name="Song Y."/>
            <person name="Salvetti E."/>
            <person name="Wrobel A."/>
            <person name="Rasinkangas P."/>
            <person name="Parkhill J."/>
            <person name="Rea M.C."/>
            <person name="O'Sullivan O."/>
            <person name="Ritari J."/>
            <person name="Douillard F.P."/>
            <person name="Paul Ross R."/>
            <person name="Yang R."/>
            <person name="Briner A.E."/>
            <person name="Felis G.E."/>
            <person name="de Vos W.M."/>
            <person name="Barrangou R."/>
            <person name="Klaenhammer T.R."/>
            <person name="Caufield P.W."/>
            <person name="Cui Y."/>
            <person name="Zhang H."/>
            <person name="O'Toole P.W."/>
        </authorList>
    </citation>
    <scope>NUCLEOTIDE SEQUENCE [LARGE SCALE GENOMIC DNA]</scope>
    <source>
        <strain evidence="5 6">DSM 20593</strain>
    </source>
</reference>
<keyword evidence="2" id="KW-0472">Membrane</keyword>
<feature type="compositionally biased region" description="Polar residues" evidence="1">
    <location>
        <begin position="233"/>
        <end position="244"/>
    </location>
</feature>
<keyword evidence="2" id="KW-0812">Transmembrane</keyword>
<dbReference type="Gene3D" id="1.10.530.10">
    <property type="match status" value="1"/>
</dbReference>
<evidence type="ECO:0000256" key="1">
    <source>
        <dbReference type="SAM" id="MobiDB-lite"/>
    </source>
</evidence>
<keyword evidence="6" id="KW-1185">Reference proteome</keyword>
<evidence type="ECO:0000259" key="3">
    <source>
        <dbReference type="Pfam" id="PF01551"/>
    </source>
</evidence>
<dbReference type="RefSeq" id="WP_057755874.1">
    <property type="nucleotide sequence ID" value="NZ_JQBP01000005.1"/>
</dbReference>
<dbReference type="OrthoDB" id="2145421at2"/>
<dbReference type="AlphaFoldDB" id="A0A0R2JLK8"/>
<feature type="transmembrane region" description="Helical" evidence="2">
    <location>
        <begin position="31"/>
        <end position="52"/>
    </location>
</feature>
<protein>
    <submittedName>
        <fullName evidence="5">Peptidase</fullName>
    </submittedName>
</protein>
<dbReference type="SUPFAM" id="SSF51261">
    <property type="entry name" value="Duplicated hybrid motif"/>
    <property type="match status" value="1"/>
</dbReference>
<dbReference type="InterPro" id="IPR041219">
    <property type="entry name" value="Phage_lysozyme2"/>
</dbReference>
<evidence type="ECO:0000256" key="2">
    <source>
        <dbReference type="SAM" id="Phobius"/>
    </source>
</evidence>
<evidence type="ECO:0000313" key="6">
    <source>
        <dbReference type="Proteomes" id="UP000051655"/>
    </source>
</evidence>
<gene>
    <name evidence="5" type="ORF">IV73_GL001074</name>
</gene>
<dbReference type="PATRIC" id="fig|1616.3.peg.1102"/>
<dbReference type="Pfam" id="PF18013">
    <property type="entry name" value="Phage_lysozyme2"/>
    <property type="match status" value="1"/>
</dbReference>
<evidence type="ECO:0000259" key="4">
    <source>
        <dbReference type="Pfam" id="PF18013"/>
    </source>
</evidence>
<dbReference type="PANTHER" id="PTHR21666:SF270">
    <property type="entry name" value="MUREIN HYDROLASE ACTIVATOR ENVC"/>
    <property type="match status" value="1"/>
</dbReference>
<keyword evidence="2" id="KW-1133">Transmembrane helix</keyword>
<proteinExistence type="predicted"/>
<evidence type="ECO:0000313" key="5">
    <source>
        <dbReference type="EMBL" id="KRN74797.1"/>
    </source>
</evidence>
<sequence>MDDEEIEQASQNKSSSNFAKKKFRRMMVMKFGLPILIAALITLMCFLLLILASQGEESCYTNDSNIGGGNSIAGNWKDPNSQVHKDMQYAADQFKTQAGMSGDNIAAPLAIGLRESQFNPKAVNPGGQVKGIWQWGTGGVNGNRYGNTEDTVESQVTLAIRELKTSHVKTLTDMKDANLNDSLDSWDINFEGLGVGDPQRKVEQIRATAKEVKEVFNLNFEGNINTGDGDIDQGNSPDSTTCDSGGSGTASGMPIDGDYNITGGYPDYNGDAGSEHYGVDFQTVNHSENGEESNVYSVSDGTVVVKQFDPIGGNHVVIKDEAGKYVYYGHAPSLDAIIVSEGDKIKKGQHITHEGQTGLATGIHVHVGVNTMNQFGFGPHSAGIISPAKYLKFFPAEAIKSEGILSNDGPLVVPAGPFHTENKSEDNTND</sequence>
<comment type="caution">
    <text evidence="5">The sequence shown here is derived from an EMBL/GenBank/DDBJ whole genome shotgun (WGS) entry which is preliminary data.</text>
</comment>
<dbReference type="InterPro" id="IPR011055">
    <property type="entry name" value="Dup_hybrid_motif"/>
</dbReference>
<dbReference type="Pfam" id="PF01551">
    <property type="entry name" value="Peptidase_M23"/>
    <property type="match status" value="1"/>
</dbReference>
<organism evidence="5 6">
    <name type="scientific">Weissella kandleri</name>
    <dbReference type="NCBI Taxonomy" id="1616"/>
    <lineage>
        <taxon>Bacteria</taxon>
        <taxon>Bacillati</taxon>
        <taxon>Bacillota</taxon>
        <taxon>Bacilli</taxon>
        <taxon>Lactobacillales</taxon>
        <taxon>Lactobacillaceae</taxon>
        <taxon>Weissella</taxon>
    </lineage>
</organism>
<dbReference type="Proteomes" id="UP000051655">
    <property type="component" value="Unassembled WGS sequence"/>
</dbReference>